<dbReference type="GO" id="GO:0005886">
    <property type="term" value="C:plasma membrane"/>
    <property type="evidence" value="ECO:0007669"/>
    <property type="project" value="TreeGrafter"/>
</dbReference>
<protein>
    <submittedName>
        <fullName evidence="6">Potassium-tellurite ethidium and proflavin transporter</fullName>
    </submittedName>
</protein>
<gene>
    <name evidence="6" type="ORF">CLTHE_31770</name>
</gene>
<reference evidence="6 7" key="1">
    <citation type="submission" date="2016-02" db="EMBL/GenBank/DDBJ databases">
        <title>Genome sequence of Clostridium thermobutyricum DSM 4928.</title>
        <authorList>
            <person name="Poehlein A."/>
            <person name="Daniel R."/>
        </authorList>
    </citation>
    <scope>NUCLEOTIDE SEQUENCE [LARGE SCALE GENOMIC DNA]</scope>
    <source>
        <strain evidence="6 7">DSM 4928</strain>
    </source>
</reference>
<evidence type="ECO:0000313" key="7">
    <source>
        <dbReference type="Proteomes" id="UP000191448"/>
    </source>
</evidence>
<feature type="transmembrane region" description="Helical" evidence="5">
    <location>
        <begin position="290"/>
        <end position="309"/>
    </location>
</feature>
<evidence type="ECO:0000313" key="6">
    <source>
        <dbReference type="EMBL" id="OPX44653.1"/>
    </source>
</evidence>
<dbReference type="Proteomes" id="UP000191448">
    <property type="component" value="Unassembled WGS sequence"/>
</dbReference>
<dbReference type="PANTHER" id="PTHR37955:SF1">
    <property type="entry name" value="DEP DOMAIN-CONTAINING PROTEIN"/>
    <property type="match status" value="1"/>
</dbReference>
<keyword evidence="4 5" id="KW-0472">Membrane</keyword>
<feature type="transmembrane region" description="Helical" evidence="5">
    <location>
        <begin position="192"/>
        <end position="211"/>
    </location>
</feature>
<dbReference type="InterPro" id="IPR052951">
    <property type="entry name" value="Tellurite_res_ion_channel"/>
</dbReference>
<dbReference type="EMBL" id="LTAY01000111">
    <property type="protein sequence ID" value="OPX44653.1"/>
    <property type="molecule type" value="Genomic_DNA"/>
</dbReference>
<dbReference type="PANTHER" id="PTHR37955">
    <property type="entry name" value="TELLURITE RESISTANCE PROTEIN TEHA"/>
    <property type="match status" value="1"/>
</dbReference>
<keyword evidence="2 5" id="KW-0812">Transmembrane</keyword>
<feature type="transmembrane region" description="Helical" evidence="5">
    <location>
        <begin position="99"/>
        <end position="119"/>
    </location>
</feature>
<feature type="transmembrane region" description="Helical" evidence="5">
    <location>
        <begin position="159"/>
        <end position="180"/>
    </location>
</feature>
<dbReference type="Gene3D" id="1.50.10.150">
    <property type="entry name" value="Voltage-dependent anion channel"/>
    <property type="match status" value="1"/>
</dbReference>
<evidence type="ECO:0000256" key="3">
    <source>
        <dbReference type="ARBA" id="ARBA00022989"/>
    </source>
</evidence>
<dbReference type="InterPro" id="IPR038665">
    <property type="entry name" value="Voltage-dep_anion_channel_sf"/>
</dbReference>
<accession>A0A1V4SLH8</accession>
<evidence type="ECO:0000256" key="1">
    <source>
        <dbReference type="ARBA" id="ARBA00004141"/>
    </source>
</evidence>
<feature type="transmembrane region" description="Helical" evidence="5">
    <location>
        <begin position="40"/>
        <end position="57"/>
    </location>
</feature>
<feature type="transmembrane region" description="Helical" evidence="5">
    <location>
        <begin position="69"/>
        <end position="87"/>
    </location>
</feature>
<comment type="subcellular location">
    <subcellularLocation>
        <location evidence="1">Membrane</location>
        <topology evidence="1">Multi-pass membrane protein</topology>
    </subcellularLocation>
</comment>
<dbReference type="RefSeq" id="WP_080024253.1">
    <property type="nucleotide sequence ID" value="NZ_LTAY01000111.1"/>
</dbReference>
<feature type="transmembrane region" description="Helical" evidence="5">
    <location>
        <begin position="131"/>
        <end position="153"/>
    </location>
</feature>
<feature type="transmembrane region" description="Helical" evidence="5">
    <location>
        <begin position="249"/>
        <end position="270"/>
    </location>
</feature>
<comment type="caution">
    <text evidence="6">The sequence shown here is derived from an EMBL/GenBank/DDBJ whole genome shotgun (WGS) entry which is preliminary data.</text>
</comment>
<evidence type="ECO:0000256" key="5">
    <source>
        <dbReference type="SAM" id="Phobius"/>
    </source>
</evidence>
<keyword evidence="3 5" id="KW-1133">Transmembrane helix</keyword>
<dbReference type="Pfam" id="PF03595">
    <property type="entry name" value="SLAC1"/>
    <property type="match status" value="1"/>
</dbReference>
<dbReference type="OrthoDB" id="309023at2"/>
<dbReference type="AlphaFoldDB" id="A0A1V4SLH8"/>
<proteinExistence type="predicted"/>
<dbReference type="InterPro" id="IPR004695">
    <property type="entry name" value="SLAC1/Mae1/Ssu1/TehA"/>
</dbReference>
<evidence type="ECO:0000256" key="4">
    <source>
        <dbReference type="ARBA" id="ARBA00023136"/>
    </source>
</evidence>
<sequence>MMKYFDKLENYPIAISGTCLAFITLSNSLAIKGIYFVKPIAIALAVGMLILMVGKFIKNPRKFYSEMKDPVLGTFFPTIGMVTWLVANYFYPVLPRVCTALWLAGVVWHYFIVVLYTYLRIKERNFKNIVPTAFIVYTGMITGTVASKGIVGVEPIAKFMLMFGFVFYTALLPMVLYIVFRSEKMEDHRIPTVGIICSPAPLGVVGMLTLYTNPNKIMLWWLIITGLILLPVVYSYIYKLFKLGFKPTYAAFTFPLAIATLSGFKLGAYFSRMGEMKLASLFTFLGNVEIFIATYVVLFVLINFLKLFIKAIDPRLETKIEKDIEYINESIKEEVC</sequence>
<feature type="transmembrane region" description="Helical" evidence="5">
    <location>
        <begin position="217"/>
        <end position="237"/>
    </location>
</feature>
<dbReference type="GO" id="GO:0046583">
    <property type="term" value="F:monoatomic cation efflux transmembrane transporter activity"/>
    <property type="evidence" value="ECO:0007669"/>
    <property type="project" value="TreeGrafter"/>
</dbReference>
<evidence type="ECO:0000256" key="2">
    <source>
        <dbReference type="ARBA" id="ARBA00022692"/>
    </source>
</evidence>
<dbReference type="CDD" id="cd09325">
    <property type="entry name" value="TDT_C4-dicarb_trans"/>
    <property type="match status" value="1"/>
</dbReference>
<organism evidence="6 7">
    <name type="scientific">Clostridium thermobutyricum DSM 4928</name>
    <dbReference type="NCBI Taxonomy" id="1121339"/>
    <lineage>
        <taxon>Bacteria</taxon>
        <taxon>Bacillati</taxon>
        <taxon>Bacillota</taxon>
        <taxon>Clostridia</taxon>
        <taxon>Eubacteriales</taxon>
        <taxon>Clostridiaceae</taxon>
        <taxon>Clostridium</taxon>
    </lineage>
</organism>
<name>A0A1V4SLH8_9CLOT</name>